<dbReference type="Gene3D" id="3.40.50.1860">
    <property type="match status" value="2"/>
</dbReference>
<dbReference type="NCBIfam" id="TIGR00035">
    <property type="entry name" value="asp_race"/>
    <property type="match status" value="1"/>
</dbReference>
<proteinExistence type="inferred from homology"/>
<keyword evidence="2" id="KW-0413">Isomerase</keyword>
<accession>A0ABW0FWR1</accession>
<dbReference type="Proteomes" id="UP001596152">
    <property type="component" value="Unassembled WGS sequence"/>
</dbReference>
<sequence length="224" mass="22450">MAKVLGVLGGMGPAATVAFLARVQALTPAQGDADHIRVVMDMNPQVPDRNTRPGEAEAELGRMAERLKAAGAEVLAMPCNTAHAQKPGIVAAGLPFIDMIAETVAAAKASDAQSIGILATPGGEALYVQALTAAGVTPVVLQGEDRAGFMACVYGVKRGDVGADNRAAMERLGAALVGQGAEAVIAGCTEVPLLLSAVDVSVPLVDSAEVLAAACVKACLDPGA</sequence>
<keyword evidence="4" id="KW-1185">Reference proteome</keyword>
<dbReference type="Pfam" id="PF01177">
    <property type="entry name" value="Asp_Glu_race"/>
    <property type="match status" value="1"/>
</dbReference>
<dbReference type="InterPro" id="IPR015942">
    <property type="entry name" value="Asp/Glu/hydantoin_racemase"/>
</dbReference>
<dbReference type="RefSeq" id="WP_374038345.1">
    <property type="nucleotide sequence ID" value="NZ_CP169082.1"/>
</dbReference>
<organism evidence="3 4">
    <name type="scientific">Brevundimonas staleyi</name>
    <dbReference type="NCBI Taxonomy" id="74326"/>
    <lineage>
        <taxon>Bacteria</taxon>
        <taxon>Pseudomonadati</taxon>
        <taxon>Pseudomonadota</taxon>
        <taxon>Alphaproteobacteria</taxon>
        <taxon>Caulobacterales</taxon>
        <taxon>Caulobacteraceae</taxon>
        <taxon>Brevundimonas</taxon>
    </lineage>
</organism>
<reference evidence="4" key="1">
    <citation type="journal article" date="2019" name="Int. J. Syst. Evol. Microbiol.">
        <title>The Global Catalogue of Microorganisms (GCM) 10K type strain sequencing project: providing services to taxonomists for standard genome sequencing and annotation.</title>
        <authorList>
            <consortium name="The Broad Institute Genomics Platform"/>
            <consortium name="The Broad Institute Genome Sequencing Center for Infectious Disease"/>
            <person name="Wu L."/>
            <person name="Ma J."/>
        </authorList>
    </citation>
    <scope>NUCLEOTIDE SEQUENCE [LARGE SCALE GENOMIC DNA]</scope>
    <source>
        <strain evidence="4">JCM 12125</strain>
    </source>
</reference>
<evidence type="ECO:0000313" key="3">
    <source>
        <dbReference type="EMBL" id="MFC5346085.1"/>
    </source>
</evidence>
<dbReference type="PANTHER" id="PTHR21198:SF7">
    <property type="entry name" value="ASPARTATE-GLUTAMATE RACEMASE FAMILY"/>
    <property type="match status" value="1"/>
</dbReference>
<dbReference type="EMBL" id="JBHSLF010000055">
    <property type="protein sequence ID" value="MFC5346085.1"/>
    <property type="molecule type" value="Genomic_DNA"/>
</dbReference>
<evidence type="ECO:0000256" key="1">
    <source>
        <dbReference type="ARBA" id="ARBA00007847"/>
    </source>
</evidence>
<dbReference type="InterPro" id="IPR004380">
    <property type="entry name" value="Asp_race"/>
</dbReference>
<dbReference type="SUPFAM" id="SSF53681">
    <property type="entry name" value="Aspartate/glutamate racemase"/>
    <property type="match status" value="2"/>
</dbReference>
<evidence type="ECO:0000256" key="2">
    <source>
        <dbReference type="ARBA" id="ARBA00023235"/>
    </source>
</evidence>
<comment type="caution">
    <text evidence="3">The sequence shown here is derived from an EMBL/GenBank/DDBJ whole genome shotgun (WGS) entry which is preliminary data.</text>
</comment>
<dbReference type="PANTHER" id="PTHR21198">
    <property type="entry name" value="GLUTAMATE RACEMASE"/>
    <property type="match status" value="1"/>
</dbReference>
<gene>
    <name evidence="3" type="ORF">ACFPIE_19380</name>
</gene>
<evidence type="ECO:0000313" key="4">
    <source>
        <dbReference type="Proteomes" id="UP001596152"/>
    </source>
</evidence>
<comment type="similarity">
    <text evidence="1">Belongs to the aspartate/glutamate racemases family.</text>
</comment>
<dbReference type="InterPro" id="IPR001920">
    <property type="entry name" value="Asp/Glu_race"/>
</dbReference>
<protein>
    <submittedName>
        <fullName evidence="3">Aspartate/glutamate racemase family protein</fullName>
    </submittedName>
</protein>
<name>A0ABW0FWR1_9CAUL</name>